<dbReference type="PROSITE" id="PS50102">
    <property type="entry name" value="RRM"/>
    <property type="match status" value="1"/>
</dbReference>
<dbReference type="SMART" id="SM00360">
    <property type="entry name" value="RRM"/>
    <property type="match status" value="1"/>
</dbReference>
<evidence type="ECO:0000256" key="5">
    <source>
        <dbReference type="SAM" id="MobiDB-lite"/>
    </source>
</evidence>
<evidence type="ECO:0000256" key="1">
    <source>
        <dbReference type="ARBA" id="ARBA00004123"/>
    </source>
</evidence>
<comment type="subcellular location">
    <subcellularLocation>
        <location evidence="1">Nucleus</location>
    </subcellularLocation>
</comment>
<feature type="compositionally biased region" description="Basic and acidic residues" evidence="5">
    <location>
        <begin position="318"/>
        <end position="339"/>
    </location>
</feature>
<dbReference type="VEuPathDB" id="FungiDB:BDEG_25664"/>
<gene>
    <name evidence="7" type="ORF">BDEG_25664</name>
</gene>
<feature type="region of interest" description="Disordered" evidence="5">
    <location>
        <begin position="467"/>
        <end position="504"/>
    </location>
</feature>
<feature type="compositionally biased region" description="Low complexity" evidence="5">
    <location>
        <begin position="467"/>
        <end position="498"/>
    </location>
</feature>
<dbReference type="AlphaFoldDB" id="A0A177WPX5"/>
<accession>A0A177WPX5</accession>
<feature type="compositionally biased region" description="Gly residues" evidence="5">
    <location>
        <begin position="36"/>
        <end position="45"/>
    </location>
</feature>
<evidence type="ECO:0000259" key="6">
    <source>
        <dbReference type="PROSITE" id="PS50102"/>
    </source>
</evidence>
<dbReference type="InterPro" id="IPR000504">
    <property type="entry name" value="RRM_dom"/>
</dbReference>
<reference evidence="7 8" key="1">
    <citation type="submission" date="2006-10" db="EMBL/GenBank/DDBJ databases">
        <title>The Genome Sequence of Batrachochytrium dendrobatidis JEL423.</title>
        <authorList>
            <consortium name="The Broad Institute Genome Sequencing Platform"/>
            <person name="Birren B."/>
            <person name="Lander E."/>
            <person name="Galagan J."/>
            <person name="Cuomo C."/>
            <person name="Devon K."/>
            <person name="Jaffe D."/>
            <person name="Butler J."/>
            <person name="Alvarez P."/>
            <person name="Gnerre S."/>
            <person name="Grabherr M."/>
            <person name="Kleber M."/>
            <person name="Mauceli E."/>
            <person name="Brockman W."/>
            <person name="Young S."/>
            <person name="LaButti K."/>
            <person name="Sykes S."/>
            <person name="DeCaprio D."/>
            <person name="Crawford M."/>
            <person name="Koehrsen M."/>
            <person name="Engels R."/>
            <person name="Montgomery P."/>
            <person name="Pearson M."/>
            <person name="Howarth C."/>
            <person name="Larson L."/>
            <person name="White J."/>
            <person name="O'Leary S."/>
            <person name="Kodira C."/>
            <person name="Zeng Q."/>
            <person name="Yandava C."/>
            <person name="Alvarado L."/>
            <person name="Longcore J."/>
            <person name="James T."/>
        </authorList>
    </citation>
    <scope>NUCLEOTIDE SEQUENCE [LARGE SCALE GENOMIC DNA]</scope>
    <source>
        <strain evidence="7 8">JEL423</strain>
    </source>
</reference>
<feature type="compositionally biased region" description="Polar residues" evidence="5">
    <location>
        <begin position="551"/>
        <end position="589"/>
    </location>
</feature>
<dbReference type="eggNOG" id="KOG4660">
    <property type="taxonomic scope" value="Eukaryota"/>
</dbReference>
<evidence type="ECO:0000256" key="4">
    <source>
        <dbReference type="PROSITE-ProRule" id="PRU00176"/>
    </source>
</evidence>
<feature type="compositionally biased region" description="Polar residues" evidence="5">
    <location>
        <begin position="82"/>
        <end position="97"/>
    </location>
</feature>
<feature type="region of interest" description="Disordered" evidence="5">
    <location>
        <begin position="1"/>
        <end position="137"/>
    </location>
</feature>
<dbReference type="PANTHER" id="PTHR15597:SF22">
    <property type="entry name" value="RNA-BINDING FOX PROTEIN 1, ISOFORM H"/>
    <property type="match status" value="1"/>
</dbReference>
<feature type="domain" description="RRM" evidence="6">
    <location>
        <begin position="141"/>
        <end position="214"/>
    </location>
</feature>
<organism evidence="7 8">
    <name type="scientific">Batrachochytrium dendrobatidis (strain JEL423)</name>
    <dbReference type="NCBI Taxonomy" id="403673"/>
    <lineage>
        <taxon>Eukaryota</taxon>
        <taxon>Fungi</taxon>
        <taxon>Fungi incertae sedis</taxon>
        <taxon>Chytridiomycota</taxon>
        <taxon>Chytridiomycota incertae sedis</taxon>
        <taxon>Chytridiomycetes</taxon>
        <taxon>Rhizophydiales</taxon>
        <taxon>Rhizophydiales incertae sedis</taxon>
        <taxon>Batrachochytrium</taxon>
    </lineage>
</organism>
<dbReference type="GO" id="GO:0003729">
    <property type="term" value="F:mRNA binding"/>
    <property type="evidence" value="ECO:0007669"/>
    <property type="project" value="TreeGrafter"/>
</dbReference>
<dbReference type="SUPFAM" id="SSF54928">
    <property type="entry name" value="RNA-binding domain, RBD"/>
    <property type="match status" value="1"/>
</dbReference>
<dbReference type="Pfam" id="PF00076">
    <property type="entry name" value="RRM_1"/>
    <property type="match status" value="1"/>
</dbReference>
<dbReference type="EMBL" id="DS022307">
    <property type="protein sequence ID" value="OAJ42169.1"/>
    <property type="molecule type" value="Genomic_DNA"/>
</dbReference>
<feature type="compositionally biased region" description="Low complexity" evidence="5">
    <location>
        <begin position="596"/>
        <end position="606"/>
    </location>
</feature>
<dbReference type="Gene3D" id="3.30.70.330">
    <property type="match status" value="1"/>
</dbReference>
<dbReference type="InterPro" id="IPR012677">
    <property type="entry name" value="Nucleotide-bd_a/b_plait_sf"/>
</dbReference>
<evidence type="ECO:0000256" key="2">
    <source>
        <dbReference type="ARBA" id="ARBA00022884"/>
    </source>
</evidence>
<dbReference type="InterPro" id="IPR035979">
    <property type="entry name" value="RBD_domain_sf"/>
</dbReference>
<dbReference type="GO" id="GO:0005737">
    <property type="term" value="C:cytoplasm"/>
    <property type="evidence" value="ECO:0007669"/>
    <property type="project" value="TreeGrafter"/>
</dbReference>
<evidence type="ECO:0000256" key="3">
    <source>
        <dbReference type="ARBA" id="ARBA00023242"/>
    </source>
</evidence>
<proteinExistence type="predicted"/>
<feature type="compositionally biased region" description="Gly residues" evidence="5">
    <location>
        <begin position="341"/>
        <end position="351"/>
    </location>
</feature>
<dbReference type="PANTHER" id="PTHR15597">
    <property type="entry name" value="ATAXIN 2-BINDING PROTEIN 1-RELATED"/>
    <property type="match status" value="1"/>
</dbReference>
<dbReference type="InterPro" id="IPR047131">
    <property type="entry name" value="RBFOX1-like"/>
</dbReference>
<feature type="compositionally biased region" description="Low complexity" evidence="5">
    <location>
        <begin position="98"/>
        <end position="129"/>
    </location>
</feature>
<keyword evidence="3" id="KW-0539">Nucleus</keyword>
<feature type="compositionally biased region" description="Low complexity" evidence="5">
    <location>
        <begin position="414"/>
        <end position="440"/>
    </location>
</feature>
<feature type="compositionally biased region" description="Basic and acidic residues" evidence="5">
    <location>
        <begin position="17"/>
        <end position="28"/>
    </location>
</feature>
<protein>
    <recommendedName>
        <fullName evidence="6">RRM domain-containing protein</fullName>
    </recommendedName>
</protein>
<sequence>MVGPERYGRGGNRGGGRGRDHGGSDYSRRGAPYYRGRGGGRGGSSYAGYGQNRNEGNGYNEHSRDYPPNNYNNADSLDNHQYDQTAHYQDHQGQSWRQQPYPDPSSYQQQTLMQNQQQYDNQGGQQHTQSGSDGPAEATCRTLFVRNVSFDATESDIRRVFEPYGEIKLVFDLISRRGIVFVTYYDLRAAERARVALQETMFAGRQIDVHYSLPKAEEKNNGDCKANSYQGTVKLHLRDSRSELNGHDAQELLARFGDIKKVREDADGDPLVEFWDMRSADSALDYIEANPSFKGGRLSAKIVWDTTNIDESSLKPIQHADPRRQNLSHGYDRDLEHHGRGGSSHRGGRGGSYHYEDRGRSDDFGRGPRYSGGYNGGQGYDRGDVQAPRPAGGSLLDSLVGNTNVQGQGGSGYGQSLSTARTTPSQTPLTQLLQPRVTTPGPASQNASAPMAGGSQDAMSLLRLLGQVQQQQAQSRQQPPQQVIPQQQGPQSQSAAPGIQLGTPGATSQLAHLLALIGQATPGATPTAIGQPLQTPGAHSVIGAQTLPVSNQQANYGYPNPSQHQQNRPPHGQQHAQNSRPHTSSSLQMQPHHGVQSQQQDQQQQLQSLAAMLLQQTKK</sequence>
<dbReference type="InterPro" id="IPR034453">
    <property type="entry name" value="MEI2-like_RRM1"/>
</dbReference>
<feature type="compositionally biased region" description="Basic and acidic residues" evidence="5">
    <location>
        <begin position="354"/>
        <end position="366"/>
    </location>
</feature>
<name>A0A177WPX5_BATDL</name>
<reference evidence="7 8" key="2">
    <citation type="submission" date="2016-05" db="EMBL/GenBank/DDBJ databases">
        <title>Lineage-specific infection strategies underlie the spectrum of fungal disease in amphibians.</title>
        <authorList>
            <person name="Cuomo C.A."/>
            <person name="Farrer R.A."/>
            <person name="James T."/>
            <person name="Longcore J."/>
            <person name="Birren B."/>
        </authorList>
    </citation>
    <scope>NUCLEOTIDE SEQUENCE [LARGE SCALE GENOMIC DNA]</scope>
    <source>
        <strain evidence="7 8">JEL423</strain>
    </source>
</reference>
<feature type="region of interest" description="Disordered" evidence="5">
    <location>
        <begin position="551"/>
        <end position="606"/>
    </location>
</feature>
<dbReference type="GO" id="GO:0000381">
    <property type="term" value="P:regulation of alternative mRNA splicing, via spliceosome"/>
    <property type="evidence" value="ECO:0007669"/>
    <property type="project" value="InterPro"/>
</dbReference>
<keyword evidence="2 4" id="KW-0694">RNA-binding</keyword>
<evidence type="ECO:0000313" key="7">
    <source>
        <dbReference type="EMBL" id="OAJ42169.1"/>
    </source>
</evidence>
<dbReference type="CDD" id="cd12524">
    <property type="entry name" value="RRM1_MEI2_like"/>
    <property type="match status" value="1"/>
</dbReference>
<evidence type="ECO:0000313" key="8">
    <source>
        <dbReference type="Proteomes" id="UP000077115"/>
    </source>
</evidence>
<dbReference type="OrthoDB" id="439808at2759"/>
<feature type="region of interest" description="Disordered" evidence="5">
    <location>
        <begin position="314"/>
        <end position="454"/>
    </location>
</feature>
<dbReference type="GO" id="GO:0005634">
    <property type="term" value="C:nucleus"/>
    <property type="evidence" value="ECO:0007669"/>
    <property type="project" value="UniProtKB-SubCell"/>
</dbReference>
<dbReference type="Proteomes" id="UP000077115">
    <property type="component" value="Unassembled WGS sequence"/>
</dbReference>